<dbReference type="Ensembl" id="ENSPTET00000013086.1">
    <property type="protein sequence ID" value="ENSPTEP00000008591.1"/>
    <property type="gene ID" value="ENSPTEG00000009758.1"/>
</dbReference>
<evidence type="ECO:0000313" key="1">
    <source>
        <dbReference type="Ensembl" id="ENSPTEP00000008591.1"/>
    </source>
</evidence>
<reference evidence="1" key="1">
    <citation type="submission" date="2025-08" db="UniProtKB">
        <authorList>
            <consortium name="Ensembl"/>
        </authorList>
    </citation>
    <scope>IDENTIFICATION</scope>
</reference>
<keyword evidence="2" id="KW-1185">Reference proteome</keyword>
<proteinExistence type="predicted"/>
<dbReference type="AlphaFoldDB" id="A0A8C9GZA7"/>
<name>A0A8C9GZA7_9PRIM</name>
<reference evidence="1" key="2">
    <citation type="submission" date="2025-09" db="UniProtKB">
        <authorList>
            <consortium name="Ensembl"/>
        </authorList>
    </citation>
    <scope>IDENTIFICATION</scope>
</reference>
<protein>
    <submittedName>
        <fullName evidence="1">Uncharacterized protein</fullName>
    </submittedName>
</protein>
<dbReference type="SUPFAM" id="SSF64356">
    <property type="entry name" value="SNARE-like"/>
    <property type="match status" value="1"/>
</dbReference>
<dbReference type="Proteomes" id="UP000694416">
    <property type="component" value="Unplaced"/>
</dbReference>
<accession>A0A8C9GZA7</accession>
<dbReference type="Gene3D" id="3.30.450.60">
    <property type="match status" value="1"/>
</dbReference>
<evidence type="ECO:0000313" key="2">
    <source>
        <dbReference type="Proteomes" id="UP000694416"/>
    </source>
</evidence>
<dbReference type="GO" id="GO:0005737">
    <property type="term" value="C:cytoplasm"/>
    <property type="evidence" value="ECO:0007669"/>
    <property type="project" value="UniProtKB-ARBA"/>
</dbReference>
<organism evidence="1 2">
    <name type="scientific">Piliocolobus tephrosceles</name>
    <name type="common">Ugandan red Colobus</name>
    <dbReference type="NCBI Taxonomy" id="591936"/>
    <lineage>
        <taxon>Eukaryota</taxon>
        <taxon>Metazoa</taxon>
        <taxon>Chordata</taxon>
        <taxon>Craniata</taxon>
        <taxon>Vertebrata</taxon>
        <taxon>Euteleostomi</taxon>
        <taxon>Mammalia</taxon>
        <taxon>Eutheria</taxon>
        <taxon>Euarchontoglires</taxon>
        <taxon>Primates</taxon>
        <taxon>Haplorrhini</taxon>
        <taxon>Catarrhini</taxon>
        <taxon>Cercopithecidae</taxon>
        <taxon>Colobinae</taxon>
        <taxon>Piliocolobus</taxon>
    </lineage>
</organism>
<sequence>MVISQFYILSSRGDTIINRNFRSDITKGSVELFYRNVKYYKNGDPPPLFYLNGINFIFIKNNNLYFVMTSLFNVSPSYLLELLHRLLKIIPLIRIYFQRSIYKMKTSYYGL</sequence>
<dbReference type="InterPro" id="IPR011012">
    <property type="entry name" value="Longin-like_dom_sf"/>
</dbReference>